<evidence type="ECO:0000256" key="6">
    <source>
        <dbReference type="ARBA" id="ARBA00022729"/>
    </source>
</evidence>
<evidence type="ECO:0000259" key="16">
    <source>
        <dbReference type="Pfam" id="PF07715"/>
    </source>
</evidence>
<evidence type="ECO:0000313" key="18">
    <source>
        <dbReference type="Proteomes" id="UP000234271"/>
    </source>
</evidence>
<evidence type="ECO:0000313" key="17">
    <source>
        <dbReference type="EMBL" id="AUI68798.1"/>
    </source>
</evidence>
<keyword evidence="6 14" id="KW-0732">Signal</keyword>
<dbReference type="CDD" id="cd01347">
    <property type="entry name" value="ligand_gated_channel"/>
    <property type="match status" value="1"/>
</dbReference>
<feature type="chain" id="PRO_5014835205" evidence="14">
    <location>
        <begin position="24"/>
        <end position="661"/>
    </location>
</feature>
<dbReference type="InterPro" id="IPR000531">
    <property type="entry name" value="Beta-barrel_TonB"/>
</dbReference>
<dbReference type="Pfam" id="PF00593">
    <property type="entry name" value="TonB_dep_Rec_b-barrel"/>
    <property type="match status" value="1"/>
</dbReference>
<dbReference type="Pfam" id="PF07715">
    <property type="entry name" value="Plug"/>
    <property type="match status" value="1"/>
</dbReference>
<dbReference type="Proteomes" id="UP000234271">
    <property type="component" value="Chromosome"/>
</dbReference>
<evidence type="ECO:0000256" key="11">
    <source>
        <dbReference type="PROSITE-ProRule" id="PRU01360"/>
    </source>
</evidence>
<evidence type="ECO:0000256" key="9">
    <source>
        <dbReference type="ARBA" id="ARBA00023170"/>
    </source>
</evidence>
<comment type="subcellular location">
    <subcellularLocation>
        <location evidence="1 11">Cell outer membrane</location>
        <topology evidence="1 11">Multi-pass membrane protein</topology>
    </subcellularLocation>
</comment>
<dbReference type="InterPro" id="IPR039426">
    <property type="entry name" value="TonB-dep_rcpt-like"/>
</dbReference>
<evidence type="ECO:0000256" key="12">
    <source>
        <dbReference type="PROSITE-ProRule" id="PRU10144"/>
    </source>
</evidence>
<evidence type="ECO:0000256" key="2">
    <source>
        <dbReference type="ARBA" id="ARBA00008143"/>
    </source>
</evidence>
<keyword evidence="10 11" id="KW-0998">Cell outer membrane</keyword>
<dbReference type="InterPro" id="IPR036942">
    <property type="entry name" value="Beta-barrel_TonB_sf"/>
</dbReference>
<organism evidence="17 18">
    <name type="scientific">Beggiatoa leptomitoformis</name>
    <dbReference type="NCBI Taxonomy" id="288004"/>
    <lineage>
        <taxon>Bacteria</taxon>
        <taxon>Pseudomonadati</taxon>
        <taxon>Pseudomonadota</taxon>
        <taxon>Gammaproteobacteria</taxon>
        <taxon>Thiotrichales</taxon>
        <taxon>Thiotrichaceae</taxon>
        <taxon>Beggiatoa</taxon>
    </lineage>
</organism>
<keyword evidence="3 11" id="KW-0813">Transport</keyword>
<name>A0A2N9YE80_9GAMM</name>
<keyword evidence="9 17" id="KW-0675">Receptor</keyword>
<dbReference type="PROSITE" id="PS01156">
    <property type="entry name" value="TONB_DEPENDENT_REC_2"/>
    <property type="match status" value="1"/>
</dbReference>
<keyword evidence="5 11" id="KW-0812">Transmembrane</keyword>
<evidence type="ECO:0000256" key="8">
    <source>
        <dbReference type="ARBA" id="ARBA00023136"/>
    </source>
</evidence>
<dbReference type="AlphaFoldDB" id="A0A2N9YE80"/>
<evidence type="ECO:0000256" key="3">
    <source>
        <dbReference type="ARBA" id="ARBA00022448"/>
    </source>
</evidence>
<dbReference type="PANTHER" id="PTHR30069:SF29">
    <property type="entry name" value="HEMOGLOBIN AND HEMOGLOBIN-HAPTOGLOBIN-BINDING PROTEIN 1-RELATED"/>
    <property type="match status" value="1"/>
</dbReference>
<feature type="domain" description="TonB-dependent receptor plug" evidence="16">
    <location>
        <begin position="44"/>
        <end position="146"/>
    </location>
</feature>
<feature type="short sequence motif" description="TonB C-terminal box" evidence="12">
    <location>
        <begin position="644"/>
        <end position="661"/>
    </location>
</feature>
<evidence type="ECO:0000256" key="4">
    <source>
        <dbReference type="ARBA" id="ARBA00022452"/>
    </source>
</evidence>
<dbReference type="PANTHER" id="PTHR30069">
    <property type="entry name" value="TONB-DEPENDENT OUTER MEMBRANE RECEPTOR"/>
    <property type="match status" value="1"/>
</dbReference>
<dbReference type="PROSITE" id="PS52016">
    <property type="entry name" value="TONB_DEPENDENT_REC_3"/>
    <property type="match status" value="1"/>
</dbReference>
<feature type="domain" description="TonB-dependent receptor-like beta-barrel" evidence="15">
    <location>
        <begin position="263"/>
        <end position="635"/>
    </location>
</feature>
<evidence type="ECO:0000256" key="7">
    <source>
        <dbReference type="ARBA" id="ARBA00023077"/>
    </source>
</evidence>
<comment type="similarity">
    <text evidence="2">Belongs to the TonB-dependent receptor family. Hemoglobin/haptoglobin binding protein subfamily.</text>
</comment>
<dbReference type="InterPro" id="IPR037066">
    <property type="entry name" value="Plug_dom_sf"/>
</dbReference>
<proteinExistence type="inferred from homology"/>
<evidence type="ECO:0000256" key="14">
    <source>
        <dbReference type="SAM" id="SignalP"/>
    </source>
</evidence>
<keyword evidence="4 11" id="KW-1134">Transmembrane beta strand</keyword>
<dbReference type="Gene3D" id="2.170.130.10">
    <property type="entry name" value="TonB-dependent receptor, plug domain"/>
    <property type="match status" value="1"/>
</dbReference>
<dbReference type="InterPro" id="IPR012910">
    <property type="entry name" value="Plug_dom"/>
</dbReference>
<keyword evidence="8 11" id="KW-0472">Membrane</keyword>
<gene>
    <name evidence="17" type="ORF">BLE401_08815</name>
</gene>
<protein>
    <submittedName>
        <fullName evidence="17">TonB-dependent receptor</fullName>
    </submittedName>
</protein>
<accession>A0A2N9YE80</accession>
<dbReference type="InterPro" id="IPR010917">
    <property type="entry name" value="TonB_rcpt_CS"/>
</dbReference>
<evidence type="ECO:0000256" key="1">
    <source>
        <dbReference type="ARBA" id="ARBA00004571"/>
    </source>
</evidence>
<dbReference type="SUPFAM" id="SSF56935">
    <property type="entry name" value="Porins"/>
    <property type="match status" value="1"/>
</dbReference>
<dbReference type="Gene3D" id="2.40.170.20">
    <property type="entry name" value="TonB-dependent receptor, beta-barrel domain"/>
    <property type="match status" value="1"/>
</dbReference>
<evidence type="ECO:0000256" key="13">
    <source>
        <dbReference type="RuleBase" id="RU003357"/>
    </source>
</evidence>
<feature type="signal peptide" evidence="14">
    <location>
        <begin position="1"/>
        <end position="23"/>
    </location>
</feature>
<dbReference type="GO" id="GO:0015344">
    <property type="term" value="F:siderophore uptake transmembrane transporter activity"/>
    <property type="evidence" value="ECO:0007669"/>
    <property type="project" value="TreeGrafter"/>
</dbReference>
<dbReference type="GO" id="GO:0009279">
    <property type="term" value="C:cell outer membrane"/>
    <property type="evidence" value="ECO:0007669"/>
    <property type="project" value="UniProtKB-SubCell"/>
</dbReference>
<evidence type="ECO:0000256" key="5">
    <source>
        <dbReference type="ARBA" id="ARBA00022692"/>
    </source>
</evidence>
<reference evidence="18" key="1">
    <citation type="submission" date="2016-12" db="EMBL/GenBank/DDBJ databases">
        <title>Complete Genome Sequence of Beggiatoa leptomitiformis D-401.</title>
        <authorList>
            <person name="Fomenkov A."/>
            <person name="Vincze T."/>
            <person name="Grabovich M."/>
            <person name="Anton B.P."/>
            <person name="Dubinina G."/>
            <person name="Orlova M."/>
            <person name="Belousova E."/>
            <person name="Roberts R.J."/>
        </authorList>
    </citation>
    <scope>NUCLEOTIDE SEQUENCE [LARGE SCALE GENOMIC DNA]</scope>
    <source>
        <strain evidence="18">D-401</strain>
    </source>
</reference>
<evidence type="ECO:0000259" key="15">
    <source>
        <dbReference type="Pfam" id="PF00593"/>
    </source>
</evidence>
<dbReference type="GO" id="GO:0044718">
    <property type="term" value="P:siderophore transmembrane transport"/>
    <property type="evidence" value="ECO:0007669"/>
    <property type="project" value="TreeGrafter"/>
</dbReference>
<dbReference type="EMBL" id="CP018889">
    <property type="protein sequence ID" value="AUI68798.1"/>
    <property type="molecule type" value="Genomic_DNA"/>
</dbReference>
<keyword evidence="18" id="KW-1185">Reference proteome</keyword>
<keyword evidence="7 13" id="KW-0798">TonB box</keyword>
<sequence>MLVKKSVLGSFIIGLCTCTTSFAEQNNVFTLGVVEVSATAETENVGNIEQIPQETLQTYERDTVSEALNLSSGITVASIGARNEQIVSMRGFDLRQVPVFMDGIPIYVPYDGYVDLTRFTTFDLAEIQVSKGFSSVLYGANTLGGAINLVSRRPEKAFEGDAGVGIRLDRSGDFEGHQEYLNLGSNQETWYIQASASNLDRDSYSLSSDFVATKTEDGKERENSYRTDHKFNLKLGYTPQAGHEYSLNYINQKGEKGTPPYTGAFSSVTPRYWQWPYWDKESLYFISNTQLTDKTNLKIRLYYDQFENSLYSYDDASYSTMTKRSAFRSYYDDDTYGASSELGVQLSDVNTVKFALSFKADRHREHDAGEPEQTYKDQTSSFAVEDTYQAHEKVKVVAGVSYDRRENKQAQDYSTGELLDFADAGTKDAWNPRVGIFYDVSDTAIARFTVARTTRFPTIKDRYSYRLGSAIPNPDLEPDVAMQYELGYKDILAGNTELDTAIFYQDIQDLIQQVDISPNVYQLQNIDKVKRWGFELGLVSHLSTRLDIGGNYSFLDHDNESNPDIYLTNVPKHKFLTYAQWRITEPLSLIASVEYNAKRYSSSDGLRIADSFTIANLKAAYQWQQASVEMGVNNLFDKLYEYDEGFPEAGRQYLFNLRYRF</sequence>
<dbReference type="STRING" id="288004.AL038_15440"/>
<dbReference type="RefSeq" id="WP_062154326.1">
    <property type="nucleotide sequence ID" value="NZ_CP012373.2"/>
</dbReference>
<dbReference type="OrthoDB" id="9760494at2"/>
<evidence type="ECO:0000256" key="10">
    <source>
        <dbReference type="ARBA" id="ARBA00023237"/>
    </source>
</evidence>